<sequence length="87" mass="10406">MYQIKILESVEKELSKMDKQTVRIIKNWIVKNLVDTDDPRNKGKALTGNLKGIWRYRIGDYRLFATIEDEIMTVFLFEIGHRRDVYK</sequence>
<dbReference type="Gene3D" id="3.30.2310.20">
    <property type="entry name" value="RelE-like"/>
    <property type="match status" value="1"/>
</dbReference>
<dbReference type="PANTHER" id="PTHR35601:SF1">
    <property type="entry name" value="TOXIN RELE"/>
    <property type="match status" value="1"/>
</dbReference>
<dbReference type="PANTHER" id="PTHR35601">
    <property type="entry name" value="TOXIN RELE"/>
    <property type="match status" value="1"/>
</dbReference>
<evidence type="ECO:0000313" key="4">
    <source>
        <dbReference type="Proteomes" id="UP000295500"/>
    </source>
</evidence>
<dbReference type="InterPro" id="IPR007712">
    <property type="entry name" value="RelE/ParE_toxin"/>
</dbReference>
<gene>
    <name evidence="3" type="ORF">EV211_15810</name>
</gene>
<accession>A0A4R6PXL4</accession>
<reference evidence="3 4" key="1">
    <citation type="submission" date="2019-03" db="EMBL/GenBank/DDBJ databases">
        <title>Genomic Encyclopedia of Type Strains, Phase IV (KMG-IV): sequencing the most valuable type-strain genomes for metagenomic binning, comparative biology and taxonomic classification.</title>
        <authorList>
            <person name="Goeker M."/>
        </authorList>
    </citation>
    <scope>NUCLEOTIDE SEQUENCE [LARGE SCALE GENOMIC DNA]</scope>
    <source>
        <strain evidence="3 4">DSM 28287</strain>
    </source>
</reference>
<dbReference type="NCBIfam" id="TIGR02385">
    <property type="entry name" value="RelE_StbE"/>
    <property type="match status" value="1"/>
</dbReference>
<proteinExistence type="inferred from homology"/>
<dbReference type="SUPFAM" id="SSF143011">
    <property type="entry name" value="RelE-like"/>
    <property type="match status" value="1"/>
</dbReference>
<organism evidence="3 4">
    <name type="scientific">Aminicella lysinilytica</name>
    <dbReference type="NCBI Taxonomy" id="433323"/>
    <lineage>
        <taxon>Bacteria</taxon>
        <taxon>Bacillati</taxon>
        <taxon>Bacillota</taxon>
        <taxon>Clostridia</taxon>
        <taxon>Peptostreptococcales</taxon>
        <taxon>Anaerovoracaceae</taxon>
        <taxon>Aminicella</taxon>
    </lineage>
</organism>
<evidence type="ECO:0000313" key="3">
    <source>
        <dbReference type="EMBL" id="TDP46645.1"/>
    </source>
</evidence>
<name>A0A4R6PXL4_9FIRM</name>
<comment type="similarity">
    <text evidence="1">Belongs to the RelE toxin family.</text>
</comment>
<dbReference type="Pfam" id="PF05016">
    <property type="entry name" value="ParE_toxin"/>
    <property type="match status" value="1"/>
</dbReference>
<comment type="caution">
    <text evidence="3">The sequence shown here is derived from an EMBL/GenBank/DDBJ whole genome shotgun (WGS) entry which is preliminary data.</text>
</comment>
<keyword evidence="4" id="KW-1185">Reference proteome</keyword>
<evidence type="ECO:0000256" key="2">
    <source>
        <dbReference type="ARBA" id="ARBA00022649"/>
    </source>
</evidence>
<dbReference type="EMBL" id="SNXO01000058">
    <property type="protein sequence ID" value="TDP46645.1"/>
    <property type="molecule type" value="Genomic_DNA"/>
</dbReference>
<evidence type="ECO:0000256" key="1">
    <source>
        <dbReference type="ARBA" id="ARBA00006226"/>
    </source>
</evidence>
<protein>
    <submittedName>
        <fullName evidence="3">mRNA interferase RelE/StbE</fullName>
    </submittedName>
</protein>
<dbReference type="RefSeq" id="WP_133529311.1">
    <property type="nucleotide sequence ID" value="NZ_SNXO01000058.1"/>
</dbReference>
<dbReference type="AlphaFoldDB" id="A0A4R6PXL4"/>
<dbReference type="OrthoDB" id="9805098at2"/>
<keyword evidence="2" id="KW-1277">Toxin-antitoxin system</keyword>
<dbReference type="Proteomes" id="UP000295500">
    <property type="component" value="Unassembled WGS sequence"/>
</dbReference>
<dbReference type="InterPro" id="IPR035093">
    <property type="entry name" value="RelE/ParE_toxin_dom_sf"/>
</dbReference>